<organism evidence="2 3">
    <name type="scientific">Psychroflexus lacisalsi</name>
    <dbReference type="NCBI Taxonomy" id="503928"/>
    <lineage>
        <taxon>Bacteria</taxon>
        <taxon>Pseudomonadati</taxon>
        <taxon>Bacteroidota</taxon>
        <taxon>Flavobacteriia</taxon>
        <taxon>Flavobacteriales</taxon>
        <taxon>Flavobacteriaceae</taxon>
        <taxon>Psychroflexus</taxon>
    </lineage>
</organism>
<comment type="caution">
    <text evidence="2">The sequence shown here is derived from an EMBL/GenBank/DDBJ whole genome shotgun (WGS) entry which is preliminary data.</text>
</comment>
<keyword evidence="1" id="KW-0812">Transmembrane</keyword>
<evidence type="ECO:0000313" key="3">
    <source>
        <dbReference type="Proteomes" id="UP001500185"/>
    </source>
</evidence>
<feature type="transmembrane region" description="Helical" evidence="1">
    <location>
        <begin position="15"/>
        <end position="37"/>
    </location>
</feature>
<proteinExistence type="predicted"/>
<dbReference type="Proteomes" id="UP001500185">
    <property type="component" value="Unassembled WGS sequence"/>
</dbReference>
<keyword evidence="1" id="KW-1133">Transmembrane helix</keyword>
<name>A0ABN1K5U0_9FLAO</name>
<evidence type="ECO:0000313" key="2">
    <source>
        <dbReference type="EMBL" id="GAA0755703.1"/>
    </source>
</evidence>
<evidence type="ECO:0000256" key="1">
    <source>
        <dbReference type="SAM" id="Phobius"/>
    </source>
</evidence>
<keyword evidence="3" id="KW-1185">Reference proteome</keyword>
<gene>
    <name evidence="2" type="ORF">GCM10009433_10460</name>
</gene>
<dbReference type="EMBL" id="BAAAGG010000005">
    <property type="protein sequence ID" value="GAA0755703.1"/>
    <property type="molecule type" value="Genomic_DNA"/>
</dbReference>
<sequence>MFNFKNPNQLYMKIYLRYILIFLILIIAGYITINFLVSKRIDSLLSEEKNLTYSGISINSLTGSLGLEDVNFTDTSKQIYIETIDINLDLIHYVINSKIRIQNVDADGLDLKIISSPDSEKISNKKLDFTQIDKLQLKNSKIRIKKENKTDFTISNFQLEIEDLQWSSMEDFSWLGNKTLRIEAEDLRYELDLLHNLKSEKFLYENARFTLSEFSIEPKFKKSNYVKHIETEKDLMTLKSKAIQATGFDFENKNSLKSIVFNKILIDTTSFNIYRDKTIADDTSIKNLYSESLRNLNFQLSIDSLLVSNLNLTYQELIDKDLKPGQIQFNSIQAEITNIHNSLKADHPNIKVQANAKFTENSEILFDYNFVPDHEQFYVTTRLRQIKDSSINDFFGPAMRMKLDGEINDIRTNINGNNSKMNGDFSIAYKKLRLNILKKDGSKNNFASLLSNVFLKNKDVDDNHKIKVVERDNTKSFWNYVWNFHFQGLKKSLL</sequence>
<reference evidence="2 3" key="1">
    <citation type="journal article" date="2019" name="Int. J. Syst. Evol. Microbiol.">
        <title>The Global Catalogue of Microorganisms (GCM) 10K type strain sequencing project: providing services to taxonomists for standard genome sequencing and annotation.</title>
        <authorList>
            <consortium name="The Broad Institute Genomics Platform"/>
            <consortium name="The Broad Institute Genome Sequencing Center for Infectious Disease"/>
            <person name="Wu L."/>
            <person name="Ma J."/>
        </authorList>
    </citation>
    <scope>NUCLEOTIDE SEQUENCE [LARGE SCALE GENOMIC DNA]</scope>
    <source>
        <strain evidence="2 3">JCM 16231</strain>
    </source>
</reference>
<protein>
    <submittedName>
        <fullName evidence="2">Uncharacterized protein</fullName>
    </submittedName>
</protein>
<keyword evidence="1" id="KW-0472">Membrane</keyword>
<accession>A0ABN1K5U0</accession>